<feature type="chain" id="PRO_5011577539" evidence="2">
    <location>
        <begin position="23"/>
        <end position="950"/>
    </location>
</feature>
<protein>
    <submittedName>
        <fullName evidence="4">Por secretion system C-terminal sorting domain-containing protein</fullName>
    </submittedName>
</protein>
<keyword evidence="5" id="KW-1185">Reference proteome</keyword>
<gene>
    <name evidence="4" type="ORF">SAMN05660845_1883</name>
</gene>
<reference evidence="5" key="1">
    <citation type="submission" date="2016-10" db="EMBL/GenBank/DDBJ databases">
        <authorList>
            <person name="Varghese N."/>
            <person name="Submissions S."/>
        </authorList>
    </citation>
    <scope>NUCLEOTIDE SEQUENCE [LARGE SCALE GENOMIC DNA]</scope>
    <source>
        <strain evidence="5">DSM 21789</strain>
    </source>
</reference>
<dbReference type="SUPFAM" id="SSF110296">
    <property type="entry name" value="Oligoxyloglucan reducing end-specific cellobiohydrolase"/>
    <property type="match status" value="2"/>
</dbReference>
<dbReference type="InterPro" id="IPR015943">
    <property type="entry name" value="WD40/YVTN_repeat-like_dom_sf"/>
</dbReference>
<dbReference type="NCBIfam" id="TIGR04183">
    <property type="entry name" value="Por_Secre_tail"/>
    <property type="match status" value="1"/>
</dbReference>
<proteinExistence type="predicted"/>
<dbReference type="AlphaFoldDB" id="A0A1I0YPM0"/>
<dbReference type="Proteomes" id="UP000199604">
    <property type="component" value="Unassembled WGS sequence"/>
</dbReference>
<dbReference type="EMBL" id="FOJT01000004">
    <property type="protein sequence ID" value="SFB15264.1"/>
    <property type="molecule type" value="Genomic_DNA"/>
</dbReference>
<dbReference type="RefSeq" id="WP_091476555.1">
    <property type="nucleotide sequence ID" value="NZ_FOJT01000004.1"/>
</dbReference>
<dbReference type="Pfam" id="PF18962">
    <property type="entry name" value="Por_Secre_tail"/>
    <property type="match status" value="1"/>
</dbReference>
<name>A0A1I0YPM0_9FLAO</name>
<dbReference type="STRING" id="498292.SAMN05660845_1883"/>
<evidence type="ECO:0000256" key="2">
    <source>
        <dbReference type="SAM" id="SignalP"/>
    </source>
</evidence>
<sequence>MKKNLLLSLCAFLVFTYGNSQTTENQKLAENNSKTTASASVKTDRKTKILRKKHAKFLANSPFKKTLQLSKEDRKAAGLPPNKYYERQWELSINPATGNTEQTNVLQLQKQLDEERLTNRTPGDASDNNWVERGPTNVGGRTRVLLFDPNDATNKRVFAGAASGGLWVKTDITTTTAWTRVAGVPGNLNVSCITVDPNNSNIWYLGTGEQYTSGDAVGNGVYKTSDGGTTWVNVPVSYAGTTFTSGDLFLAGIFYVQDIIAWNNAGNTEIFIGVGSAIYGSASPNQWSGAEQAGLYKSVNGGTTWTRNQDANMVATASGGKNYYVIPNDLEKDALGNLWFSSTRTIFGTGGGRIYKSTNGTTWTLEETIANARRTELEPSSTNANKFYVLYQTNATVPAIGVTTDAFATAPTTITQPDDADTGIAATDFTRGQAFYDLMIECDPTNDAILYIGGIDLFRSTNSGGAWTQISKWSNNNNLAALTCSLVHADQHVMSFRPGASNEAVFGNDGGVFYASNLSSAGTSAVIPSRNASYNVTQFYSIGVAPTTNGMAGDNFVAGAQDNGSQMFLNAGAGAGASAQAQGGDGAYSFFDQNIVGTDRYRITNYVYNLSINLYNYATSTSTVINNATIDPTGNSYGDFICPMGLDSSLDILYSDYTTGSTYQIRRYADVKGPTITRTTLTNALLTGEPTAFRVSKYTTASTTLLVGCQNGRLLLVTNADGAAPTWTNITGASFVGSISDVEFGATENDIFVTFHNYGVVSVWYSANRGVTWQNKEGNFPNIPVKCILQNPLNPLEVIIGTDLGVWYTNTFSAASPTWNQSYNGMSDVKVTDLQVRNDNAVYAATYGRGVFSGVFTSAVLSVNENEITAGEFNVYPTVNNGNVTISSSKYFGSTKLNLFDMTGKNVYSNTISLDNSEQKINLGNLSSGNYILKISGNNFEATKKLIINN</sequence>
<organism evidence="4 5">
    <name type="scientific">Flavobacterium swingsii</name>
    <dbReference type="NCBI Taxonomy" id="498292"/>
    <lineage>
        <taxon>Bacteria</taxon>
        <taxon>Pseudomonadati</taxon>
        <taxon>Bacteroidota</taxon>
        <taxon>Flavobacteriia</taxon>
        <taxon>Flavobacteriales</taxon>
        <taxon>Flavobacteriaceae</taxon>
        <taxon>Flavobacterium</taxon>
    </lineage>
</organism>
<evidence type="ECO:0000259" key="3">
    <source>
        <dbReference type="Pfam" id="PF18962"/>
    </source>
</evidence>
<evidence type="ECO:0000313" key="5">
    <source>
        <dbReference type="Proteomes" id="UP000199604"/>
    </source>
</evidence>
<keyword evidence="1 2" id="KW-0732">Signal</keyword>
<dbReference type="Gene3D" id="2.130.10.10">
    <property type="entry name" value="YVTN repeat-like/Quinoprotein amine dehydrogenase"/>
    <property type="match status" value="3"/>
</dbReference>
<evidence type="ECO:0000313" key="4">
    <source>
        <dbReference type="EMBL" id="SFB15264.1"/>
    </source>
</evidence>
<evidence type="ECO:0000256" key="1">
    <source>
        <dbReference type="ARBA" id="ARBA00022729"/>
    </source>
</evidence>
<dbReference type="OrthoDB" id="9757947at2"/>
<dbReference type="InterPro" id="IPR026444">
    <property type="entry name" value="Secre_tail"/>
</dbReference>
<feature type="domain" description="Secretion system C-terminal sorting" evidence="3">
    <location>
        <begin position="875"/>
        <end position="948"/>
    </location>
</feature>
<feature type="signal peptide" evidence="2">
    <location>
        <begin position="1"/>
        <end position="22"/>
    </location>
</feature>
<accession>A0A1I0YPM0</accession>